<accession>A0ABP6U8A5</accession>
<evidence type="ECO:0000256" key="6">
    <source>
        <dbReference type="ARBA" id="ARBA00022679"/>
    </source>
</evidence>
<dbReference type="InterPro" id="IPR004839">
    <property type="entry name" value="Aminotransferase_I/II_large"/>
</dbReference>
<evidence type="ECO:0000313" key="15">
    <source>
        <dbReference type="Proteomes" id="UP001501455"/>
    </source>
</evidence>
<evidence type="ECO:0000256" key="9">
    <source>
        <dbReference type="ARBA" id="ARBA00032610"/>
    </source>
</evidence>
<feature type="domain" description="Aminotransferase class I/classII large" evidence="13">
    <location>
        <begin position="30"/>
        <end position="370"/>
    </location>
</feature>
<comment type="pathway">
    <text evidence="2">Cofactor biosynthesis; biotin biosynthesis.</text>
</comment>
<dbReference type="InterPro" id="IPR015422">
    <property type="entry name" value="PyrdxlP-dep_Trfase_small"/>
</dbReference>
<comment type="subunit">
    <text evidence="4">Homodimer.</text>
</comment>
<organism evidence="14 15">
    <name type="scientific">Streptomyces prasinosporus</name>
    <dbReference type="NCBI Taxonomy" id="68256"/>
    <lineage>
        <taxon>Bacteria</taxon>
        <taxon>Bacillati</taxon>
        <taxon>Actinomycetota</taxon>
        <taxon>Actinomycetes</taxon>
        <taxon>Kitasatosporales</taxon>
        <taxon>Streptomycetaceae</taxon>
        <taxon>Streptomyces</taxon>
        <taxon>Streptomyces albogriseolus group</taxon>
    </lineage>
</organism>
<keyword evidence="6" id="KW-0808">Transferase</keyword>
<name>A0ABP6U8A5_9ACTN</name>
<keyword evidence="8 12" id="KW-0663">Pyridoxal phosphate</keyword>
<comment type="catalytic activity">
    <reaction evidence="11">
        <text>6-carboxyhexanoyl-[ACP] + L-alanine + H(+) = (8S)-8-amino-7-oxononanoate + holo-[ACP] + CO2</text>
        <dbReference type="Rhea" id="RHEA:42288"/>
        <dbReference type="Rhea" id="RHEA-COMP:9685"/>
        <dbReference type="Rhea" id="RHEA-COMP:9955"/>
        <dbReference type="ChEBI" id="CHEBI:15378"/>
        <dbReference type="ChEBI" id="CHEBI:16526"/>
        <dbReference type="ChEBI" id="CHEBI:57972"/>
        <dbReference type="ChEBI" id="CHEBI:64479"/>
        <dbReference type="ChEBI" id="CHEBI:78846"/>
        <dbReference type="ChEBI" id="CHEBI:149468"/>
        <dbReference type="EC" id="2.3.1.47"/>
    </reaction>
</comment>
<evidence type="ECO:0000259" key="13">
    <source>
        <dbReference type="Pfam" id="PF00155"/>
    </source>
</evidence>
<dbReference type="PROSITE" id="PS00599">
    <property type="entry name" value="AA_TRANSFER_CLASS_2"/>
    <property type="match status" value="1"/>
</dbReference>
<protein>
    <recommendedName>
        <fullName evidence="5">8-amino-7-oxononanoate synthase</fullName>
        <ecNumber evidence="5">2.3.1.47</ecNumber>
    </recommendedName>
    <alternativeName>
        <fullName evidence="9">7-keto-8-amino-pelargonic acid synthase</fullName>
    </alternativeName>
    <alternativeName>
        <fullName evidence="10">8-amino-7-ketopelargonate synthase</fullName>
    </alternativeName>
</protein>
<dbReference type="EC" id="2.3.1.47" evidence="5"/>
<comment type="similarity">
    <text evidence="3">Belongs to the class-II pyridoxal-phosphate-dependent aminotransferase family. BioF subfamily.</text>
</comment>
<evidence type="ECO:0000256" key="5">
    <source>
        <dbReference type="ARBA" id="ARBA00013187"/>
    </source>
</evidence>
<dbReference type="SUPFAM" id="SSF53383">
    <property type="entry name" value="PLP-dependent transferases"/>
    <property type="match status" value="1"/>
</dbReference>
<evidence type="ECO:0000313" key="14">
    <source>
        <dbReference type="EMBL" id="GAA3502481.1"/>
    </source>
</evidence>
<proteinExistence type="inferred from homology"/>
<dbReference type="PANTHER" id="PTHR13693">
    <property type="entry name" value="CLASS II AMINOTRANSFERASE/8-AMINO-7-OXONONANOATE SYNTHASE"/>
    <property type="match status" value="1"/>
</dbReference>
<comment type="cofactor">
    <cofactor evidence="1 12">
        <name>pyridoxal 5'-phosphate</name>
        <dbReference type="ChEBI" id="CHEBI:597326"/>
    </cofactor>
</comment>
<evidence type="ECO:0000256" key="4">
    <source>
        <dbReference type="ARBA" id="ARBA00011738"/>
    </source>
</evidence>
<dbReference type="InterPro" id="IPR015421">
    <property type="entry name" value="PyrdxlP-dep_Trfase_major"/>
</dbReference>
<evidence type="ECO:0000256" key="11">
    <source>
        <dbReference type="ARBA" id="ARBA00047715"/>
    </source>
</evidence>
<evidence type="ECO:0000256" key="7">
    <source>
        <dbReference type="ARBA" id="ARBA00022756"/>
    </source>
</evidence>
<sequence>MAFGWIDEQAELRRRAGLVRTLRPRPAATPLLDLASNDYLGLARHPEVTEGAARAARTWGGGATGSRLVTGTTELHAELEQELAEFCGFEAALVFSSGYAANLAAVTALAPHGALVVSDAGNHASLIDGCRLARGTTQVVAHRDPDAVRKALDGHEGPAVAVSDTVFSVDGDVAPLAALAEACREHGAGLVLDDAHGLGVLGDGGRGAPHAAGIAGADDVVVTVTLSKSLGSQGGAVLGPARVIGHLVNAARTFIFDTGLAPAAAGAALAALRLLRREPGRAARAAEVARELHARLTAAGLEAVRPDAAVVSVRAPSPEQAVRWAADCRTAGLSVGCFRPPSVPDGISRLRLTARADLSGAEIERAVRVIGETRP</sequence>
<keyword evidence="7" id="KW-0093">Biotin biosynthesis</keyword>
<reference evidence="15" key="1">
    <citation type="journal article" date="2019" name="Int. J. Syst. Evol. Microbiol.">
        <title>The Global Catalogue of Microorganisms (GCM) 10K type strain sequencing project: providing services to taxonomists for standard genome sequencing and annotation.</title>
        <authorList>
            <consortium name="The Broad Institute Genomics Platform"/>
            <consortium name="The Broad Institute Genome Sequencing Center for Infectious Disease"/>
            <person name="Wu L."/>
            <person name="Ma J."/>
        </authorList>
    </citation>
    <scope>NUCLEOTIDE SEQUENCE [LARGE SCALE GENOMIC DNA]</scope>
    <source>
        <strain evidence="15">JCM 4816</strain>
    </source>
</reference>
<evidence type="ECO:0000256" key="2">
    <source>
        <dbReference type="ARBA" id="ARBA00004746"/>
    </source>
</evidence>
<dbReference type="Pfam" id="PF00155">
    <property type="entry name" value="Aminotran_1_2"/>
    <property type="match status" value="1"/>
</dbReference>
<gene>
    <name evidence="14" type="ORF">GCM10019016_095900</name>
</gene>
<dbReference type="Gene3D" id="3.90.1150.10">
    <property type="entry name" value="Aspartate Aminotransferase, domain 1"/>
    <property type="match status" value="1"/>
</dbReference>
<dbReference type="PANTHER" id="PTHR13693:SF100">
    <property type="entry name" value="8-AMINO-7-OXONONANOATE SYNTHASE"/>
    <property type="match status" value="1"/>
</dbReference>
<evidence type="ECO:0000256" key="8">
    <source>
        <dbReference type="ARBA" id="ARBA00022898"/>
    </source>
</evidence>
<evidence type="ECO:0000256" key="3">
    <source>
        <dbReference type="ARBA" id="ARBA00010008"/>
    </source>
</evidence>
<dbReference type="Gene3D" id="3.40.640.10">
    <property type="entry name" value="Type I PLP-dependent aspartate aminotransferase-like (Major domain)"/>
    <property type="match status" value="1"/>
</dbReference>
<evidence type="ECO:0000256" key="10">
    <source>
        <dbReference type="ARBA" id="ARBA00033381"/>
    </source>
</evidence>
<comment type="caution">
    <text evidence="14">The sequence shown here is derived from an EMBL/GenBank/DDBJ whole genome shotgun (WGS) entry which is preliminary data.</text>
</comment>
<dbReference type="Proteomes" id="UP001501455">
    <property type="component" value="Unassembled WGS sequence"/>
</dbReference>
<keyword evidence="15" id="KW-1185">Reference proteome</keyword>
<dbReference type="EMBL" id="BAAAXF010000069">
    <property type="protein sequence ID" value="GAA3502481.1"/>
    <property type="molecule type" value="Genomic_DNA"/>
</dbReference>
<evidence type="ECO:0000256" key="1">
    <source>
        <dbReference type="ARBA" id="ARBA00001933"/>
    </source>
</evidence>
<evidence type="ECO:0000256" key="12">
    <source>
        <dbReference type="RuleBase" id="RU003693"/>
    </source>
</evidence>
<dbReference type="InterPro" id="IPR001917">
    <property type="entry name" value="Aminotrans_II_pyridoxalP_BS"/>
</dbReference>
<dbReference type="RefSeq" id="WP_167742479.1">
    <property type="nucleotide sequence ID" value="NZ_BAAAXF010000069.1"/>
</dbReference>
<dbReference type="InterPro" id="IPR050087">
    <property type="entry name" value="AON_synthase_class-II"/>
</dbReference>
<dbReference type="InterPro" id="IPR015424">
    <property type="entry name" value="PyrdxlP-dep_Trfase"/>
</dbReference>